<dbReference type="EMBL" id="JADGMS010000019">
    <property type="protein sequence ID" value="KAF9661618.1"/>
    <property type="molecule type" value="Genomic_DNA"/>
</dbReference>
<reference evidence="2 3" key="1">
    <citation type="submission" date="2020-10" db="EMBL/GenBank/DDBJ databases">
        <title>Plant Genome Project.</title>
        <authorList>
            <person name="Zhang R.-G."/>
        </authorList>
    </citation>
    <scope>NUCLEOTIDE SEQUENCE [LARGE SCALE GENOMIC DNA]</scope>
    <source>
        <strain evidence="2">FAFU-HL-1</strain>
        <tissue evidence="2">Leaf</tissue>
    </source>
</reference>
<dbReference type="Pfam" id="PF02519">
    <property type="entry name" value="Auxin_inducible"/>
    <property type="match status" value="1"/>
</dbReference>
<comment type="caution">
    <text evidence="2">The sequence shown here is derived from an EMBL/GenBank/DDBJ whole genome shotgun (WGS) entry which is preliminary data.</text>
</comment>
<dbReference type="InterPro" id="IPR003676">
    <property type="entry name" value="SAUR_fam"/>
</dbReference>
<comment type="similarity">
    <text evidence="1">Belongs to the ARG7 family.</text>
</comment>
<dbReference type="PANTHER" id="PTHR31374:SF281">
    <property type="entry name" value="INDOLE-3-ACETIC ACID-INDUCED PROTEIN ARG7-LIKE"/>
    <property type="match status" value="1"/>
</dbReference>
<evidence type="ECO:0000256" key="1">
    <source>
        <dbReference type="ARBA" id="ARBA00006974"/>
    </source>
</evidence>
<keyword evidence="3" id="KW-1185">Reference proteome</keyword>
<dbReference type="GO" id="GO:0009733">
    <property type="term" value="P:response to auxin"/>
    <property type="evidence" value="ECO:0007669"/>
    <property type="project" value="InterPro"/>
</dbReference>
<evidence type="ECO:0000313" key="3">
    <source>
        <dbReference type="Proteomes" id="UP000657918"/>
    </source>
</evidence>
<proteinExistence type="inferred from homology"/>
<protein>
    <submittedName>
        <fullName evidence="2">Uncharacterized protein</fullName>
    </submittedName>
</protein>
<sequence length="150" mass="16721">MTKCCLRHSSFSSVSMRSEKDVIGMEPIISADNLKLSYMCLYNDNDWSQAPCATETDNACSTSPLNQNKYINGVHSLSLSANAEVHKGHFVVYVGDEMKRFVVPTSYLKNPIFQKLLDESAEEYGFDNKNGIVLPCDESTFRSLTAFLAS</sequence>
<accession>A0A835J171</accession>
<gene>
    <name evidence="2" type="ORF">SADUNF_Sadunf19G0087600</name>
</gene>
<dbReference type="Proteomes" id="UP000657918">
    <property type="component" value="Unassembled WGS sequence"/>
</dbReference>
<dbReference type="PANTHER" id="PTHR31374">
    <property type="entry name" value="AUXIN-INDUCED PROTEIN-LIKE-RELATED"/>
    <property type="match status" value="1"/>
</dbReference>
<dbReference type="OrthoDB" id="1897212at2759"/>
<dbReference type="AlphaFoldDB" id="A0A835J171"/>
<evidence type="ECO:0000313" key="2">
    <source>
        <dbReference type="EMBL" id="KAF9661618.1"/>
    </source>
</evidence>
<organism evidence="2 3">
    <name type="scientific">Salix dunnii</name>
    <dbReference type="NCBI Taxonomy" id="1413687"/>
    <lineage>
        <taxon>Eukaryota</taxon>
        <taxon>Viridiplantae</taxon>
        <taxon>Streptophyta</taxon>
        <taxon>Embryophyta</taxon>
        <taxon>Tracheophyta</taxon>
        <taxon>Spermatophyta</taxon>
        <taxon>Magnoliopsida</taxon>
        <taxon>eudicotyledons</taxon>
        <taxon>Gunneridae</taxon>
        <taxon>Pentapetalae</taxon>
        <taxon>rosids</taxon>
        <taxon>fabids</taxon>
        <taxon>Malpighiales</taxon>
        <taxon>Salicaceae</taxon>
        <taxon>Saliceae</taxon>
        <taxon>Salix</taxon>
    </lineage>
</organism>
<name>A0A835J171_9ROSI</name>